<evidence type="ECO:0000256" key="4">
    <source>
        <dbReference type="ARBA" id="ARBA00022574"/>
    </source>
</evidence>
<sequence length="519" mass="59782">MDSEERILGFEGSEDEIEGEDDSPNPLTAVKQEVNYLSYDYYGTRMVTCGADQKLKIWEKSDNKDDPDISNAEDKSPGEHTKYLDEFENLISPRMKTTHQAEGFKQGMYLAEEWEAHSGPIVKVQWAHPQYGQLFASCADSGELFIWEEKIKRKPGSSHELIREWTKVASLEVTKDKIQDIKFGPEHVGLKILVLYTNGKINIFQAKNVTNLQKWELISNLDSINKNGCNSVDWNPNEEYDMFVVCSNANIEGSQFEELEEQDLKSKDPSFNVSKEEKKENNRDTEFKETLRQMKNKVLQFFKLDDKDYEEFLMIGKEIDYHDDDKIESENESIEWDLSKSLLSSIFDVKFAPSVGRSYTVLATCDSSLNISFWKLDMSKYIDEKETSRSQISGLQKASTQIGETEHSFHKNNEPGEKVLSLITSISLRREEDEILKTKIPEILVKQEMNLSFSNQSNEEIELKASQIYLCWNITGTMLAISLNFENIKDGHVLCIYAERPKIQNGMRKLHYQLVSTFG</sequence>
<evidence type="ECO:0000256" key="3">
    <source>
        <dbReference type="ARBA" id="ARBA00022448"/>
    </source>
</evidence>
<dbReference type="PANTHER" id="PTHR11024:SF3">
    <property type="entry name" value="NUCLEOPORIN SEH1"/>
    <property type="match status" value="1"/>
</dbReference>
<name>A0AAD1U5N7_EUPCR</name>
<keyword evidence="3" id="KW-0813">Transport</keyword>
<dbReference type="SMART" id="SM00320">
    <property type="entry name" value="WD40"/>
    <property type="match status" value="4"/>
</dbReference>
<keyword evidence="4" id="KW-0853">WD repeat</keyword>
<dbReference type="GO" id="GO:0034198">
    <property type="term" value="P:cellular response to amino acid starvation"/>
    <property type="evidence" value="ECO:0007669"/>
    <property type="project" value="TreeGrafter"/>
</dbReference>
<accession>A0AAD1U5N7</accession>
<evidence type="ECO:0000256" key="1">
    <source>
        <dbReference type="ARBA" id="ARBA00004259"/>
    </source>
</evidence>
<dbReference type="InterPro" id="IPR036322">
    <property type="entry name" value="WD40_repeat_dom_sf"/>
</dbReference>
<dbReference type="GO" id="GO:0035859">
    <property type="term" value="C:Seh1-associated complex"/>
    <property type="evidence" value="ECO:0007669"/>
    <property type="project" value="TreeGrafter"/>
</dbReference>
<dbReference type="InterPro" id="IPR001680">
    <property type="entry name" value="WD40_rpt"/>
</dbReference>
<protein>
    <submittedName>
        <fullName evidence="9">Uncharacterized protein</fullName>
    </submittedName>
</protein>
<gene>
    <name evidence="9" type="ORF">ECRASSUSDP1_LOCUS3133</name>
</gene>
<keyword evidence="5" id="KW-0677">Repeat</keyword>
<dbReference type="GO" id="GO:0015031">
    <property type="term" value="P:protein transport"/>
    <property type="evidence" value="ECO:0007669"/>
    <property type="project" value="UniProtKB-KW"/>
</dbReference>
<keyword evidence="10" id="KW-1185">Reference proteome</keyword>
<dbReference type="InterPro" id="IPR037363">
    <property type="entry name" value="Sec13/Seh1_fam"/>
</dbReference>
<evidence type="ECO:0000256" key="6">
    <source>
        <dbReference type="ARBA" id="ARBA00022927"/>
    </source>
</evidence>
<dbReference type="Gene3D" id="2.130.10.10">
    <property type="entry name" value="YVTN repeat-like/Quinoprotein amine dehydrogenase"/>
    <property type="match status" value="1"/>
</dbReference>
<keyword evidence="7" id="KW-0539">Nucleus</keyword>
<evidence type="ECO:0000313" key="10">
    <source>
        <dbReference type="Proteomes" id="UP001295684"/>
    </source>
</evidence>
<comment type="caution">
    <text evidence="9">The sequence shown here is derived from an EMBL/GenBank/DDBJ whole genome shotgun (WGS) entry which is preliminary data.</text>
</comment>
<comment type="subcellular location">
    <subcellularLocation>
        <location evidence="1">Nucleus envelope</location>
    </subcellularLocation>
</comment>
<evidence type="ECO:0000256" key="5">
    <source>
        <dbReference type="ARBA" id="ARBA00022737"/>
    </source>
</evidence>
<organism evidence="9 10">
    <name type="scientific">Euplotes crassus</name>
    <dbReference type="NCBI Taxonomy" id="5936"/>
    <lineage>
        <taxon>Eukaryota</taxon>
        <taxon>Sar</taxon>
        <taxon>Alveolata</taxon>
        <taxon>Ciliophora</taxon>
        <taxon>Intramacronucleata</taxon>
        <taxon>Spirotrichea</taxon>
        <taxon>Hypotrichia</taxon>
        <taxon>Euplotida</taxon>
        <taxon>Euplotidae</taxon>
        <taxon>Moneuplotes</taxon>
    </lineage>
</organism>
<dbReference type="InterPro" id="IPR015943">
    <property type="entry name" value="WD40/YVTN_repeat-like_dom_sf"/>
</dbReference>
<dbReference type="SUPFAM" id="SSF50978">
    <property type="entry name" value="WD40 repeat-like"/>
    <property type="match status" value="1"/>
</dbReference>
<feature type="region of interest" description="Disordered" evidence="8">
    <location>
        <begin position="265"/>
        <end position="284"/>
    </location>
</feature>
<dbReference type="GO" id="GO:1904263">
    <property type="term" value="P:positive regulation of TORC1 signaling"/>
    <property type="evidence" value="ECO:0007669"/>
    <property type="project" value="TreeGrafter"/>
</dbReference>
<comment type="similarity">
    <text evidence="2">Belongs to the WD repeat SEC13 family.</text>
</comment>
<proteinExistence type="inferred from homology"/>
<feature type="compositionally biased region" description="Acidic residues" evidence="8">
    <location>
        <begin position="12"/>
        <end position="23"/>
    </location>
</feature>
<evidence type="ECO:0000256" key="7">
    <source>
        <dbReference type="ARBA" id="ARBA00023242"/>
    </source>
</evidence>
<dbReference type="GO" id="GO:0005198">
    <property type="term" value="F:structural molecule activity"/>
    <property type="evidence" value="ECO:0007669"/>
    <property type="project" value="InterPro"/>
</dbReference>
<evidence type="ECO:0000256" key="8">
    <source>
        <dbReference type="SAM" id="MobiDB-lite"/>
    </source>
</evidence>
<dbReference type="PANTHER" id="PTHR11024">
    <property type="entry name" value="NUCLEAR PORE COMPLEX PROTEIN SEC13 / SEH1 FAMILY MEMBER"/>
    <property type="match status" value="1"/>
</dbReference>
<dbReference type="GO" id="GO:0031080">
    <property type="term" value="C:nuclear pore outer ring"/>
    <property type="evidence" value="ECO:0007669"/>
    <property type="project" value="TreeGrafter"/>
</dbReference>
<evidence type="ECO:0000313" key="9">
    <source>
        <dbReference type="EMBL" id="CAI2361820.1"/>
    </source>
</evidence>
<dbReference type="AlphaFoldDB" id="A0AAD1U5N7"/>
<feature type="region of interest" description="Disordered" evidence="8">
    <location>
        <begin position="1"/>
        <end position="28"/>
    </location>
</feature>
<keyword evidence="6" id="KW-0653">Protein transport</keyword>
<dbReference type="EMBL" id="CAMPGE010003001">
    <property type="protein sequence ID" value="CAI2361820.1"/>
    <property type="molecule type" value="Genomic_DNA"/>
</dbReference>
<dbReference type="Pfam" id="PF00400">
    <property type="entry name" value="WD40"/>
    <property type="match status" value="1"/>
</dbReference>
<evidence type="ECO:0000256" key="2">
    <source>
        <dbReference type="ARBA" id="ARBA00010102"/>
    </source>
</evidence>
<dbReference type="Proteomes" id="UP001295684">
    <property type="component" value="Unassembled WGS sequence"/>
</dbReference>
<reference evidence="9" key="1">
    <citation type="submission" date="2023-07" db="EMBL/GenBank/DDBJ databases">
        <authorList>
            <consortium name="AG Swart"/>
            <person name="Singh M."/>
            <person name="Singh A."/>
            <person name="Seah K."/>
            <person name="Emmerich C."/>
        </authorList>
    </citation>
    <scope>NUCLEOTIDE SEQUENCE</scope>
    <source>
        <strain evidence="9">DP1</strain>
    </source>
</reference>